<feature type="compositionally biased region" description="Gly residues" evidence="1">
    <location>
        <begin position="234"/>
        <end position="245"/>
    </location>
</feature>
<dbReference type="AlphaFoldDB" id="A0A4V5PPQ4"/>
<proteinExistence type="predicted"/>
<dbReference type="RefSeq" id="WP_136930342.1">
    <property type="nucleotide sequence ID" value="NZ_SSMQ01000017.1"/>
</dbReference>
<sequence length="261" mass="26730">MSSRRAFAWAFVVAASLSSLPACGPSLSQIEQGKAITTKEPALDDFFKSVVALRGEVDRAEGDRKAARADLVKALGLAETAEAGAALEAAAKKAKTLDEAGTSLHLELTPDAKLLVLAQKRGKTSEDPEALAKAVEQSVKASLDVARRMGELEQRARFLDTKRTELAATPAAKSGDATRELEGARIVLAELRGRATTEAGLASSFVVGLAMALETGAADTALAKFTGKAARPRPGGGGGGGGAPAGGSPAPKPKPSDDFEP</sequence>
<protein>
    <recommendedName>
        <fullName evidence="5">DUF4398 domain-containing protein</fullName>
    </recommendedName>
</protein>
<evidence type="ECO:0000256" key="1">
    <source>
        <dbReference type="SAM" id="MobiDB-lite"/>
    </source>
</evidence>
<evidence type="ECO:0008006" key="5">
    <source>
        <dbReference type="Google" id="ProtNLM"/>
    </source>
</evidence>
<accession>A0A4V5PPQ4</accession>
<keyword evidence="4" id="KW-1185">Reference proteome</keyword>
<keyword evidence="2" id="KW-0732">Signal</keyword>
<feature type="chain" id="PRO_5020666873" description="DUF4398 domain-containing protein" evidence="2">
    <location>
        <begin position="25"/>
        <end position="261"/>
    </location>
</feature>
<evidence type="ECO:0000313" key="4">
    <source>
        <dbReference type="Proteomes" id="UP000309215"/>
    </source>
</evidence>
<dbReference type="EMBL" id="SSMQ01000017">
    <property type="protein sequence ID" value="TKD07426.1"/>
    <property type="molecule type" value="Genomic_DNA"/>
</dbReference>
<comment type="caution">
    <text evidence="3">The sequence shown here is derived from an EMBL/GenBank/DDBJ whole genome shotgun (WGS) entry which is preliminary data.</text>
</comment>
<dbReference type="OrthoDB" id="5523999at2"/>
<gene>
    <name evidence="3" type="ORF">E8A74_18475</name>
</gene>
<feature type="region of interest" description="Disordered" evidence="1">
    <location>
        <begin position="228"/>
        <end position="261"/>
    </location>
</feature>
<evidence type="ECO:0000256" key="2">
    <source>
        <dbReference type="SAM" id="SignalP"/>
    </source>
</evidence>
<name>A0A4V5PPQ4_9BACT</name>
<feature type="signal peptide" evidence="2">
    <location>
        <begin position="1"/>
        <end position="24"/>
    </location>
</feature>
<reference evidence="3 4" key="1">
    <citation type="submission" date="2019-04" db="EMBL/GenBank/DDBJ databases">
        <authorList>
            <person name="Li Y."/>
            <person name="Wang J."/>
        </authorList>
    </citation>
    <scope>NUCLEOTIDE SEQUENCE [LARGE SCALE GENOMIC DNA]</scope>
    <source>
        <strain evidence="3 4">DSM 14668</strain>
    </source>
</reference>
<dbReference type="Proteomes" id="UP000309215">
    <property type="component" value="Unassembled WGS sequence"/>
</dbReference>
<evidence type="ECO:0000313" key="3">
    <source>
        <dbReference type="EMBL" id="TKD07426.1"/>
    </source>
</evidence>
<organism evidence="3 4">
    <name type="scientific">Polyangium fumosum</name>
    <dbReference type="NCBI Taxonomy" id="889272"/>
    <lineage>
        <taxon>Bacteria</taxon>
        <taxon>Pseudomonadati</taxon>
        <taxon>Myxococcota</taxon>
        <taxon>Polyangia</taxon>
        <taxon>Polyangiales</taxon>
        <taxon>Polyangiaceae</taxon>
        <taxon>Polyangium</taxon>
    </lineage>
</organism>